<dbReference type="EMBL" id="JAATIP010000288">
    <property type="protein sequence ID" value="KAF4353852.1"/>
    <property type="molecule type" value="Genomic_DNA"/>
</dbReference>
<comment type="caution">
    <text evidence="2">The sequence shown here is derived from an EMBL/GenBank/DDBJ whole genome shotgun (WGS) entry which is preliminary data.</text>
</comment>
<organism evidence="2 3">
    <name type="scientific">Cannabis sativa</name>
    <name type="common">Hemp</name>
    <name type="synonym">Marijuana</name>
    <dbReference type="NCBI Taxonomy" id="3483"/>
    <lineage>
        <taxon>Eukaryota</taxon>
        <taxon>Viridiplantae</taxon>
        <taxon>Streptophyta</taxon>
        <taxon>Embryophyta</taxon>
        <taxon>Tracheophyta</taxon>
        <taxon>Spermatophyta</taxon>
        <taxon>Magnoliopsida</taxon>
        <taxon>eudicotyledons</taxon>
        <taxon>Gunneridae</taxon>
        <taxon>Pentapetalae</taxon>
        <taxon>rosids</taxon>
        <taxon>fabids</taxon>
        <taxon>Rosales</taxon>
        <taxon>Cannabaceae</taxon>
        <taxon>Cannabis</taxon>
    </lineage>
</organism>
<dbReference type="InterPro" id="IPR019651">
    <property type="entry name" value="Glutamate_DH_NAD-spec"/>
</dbReference>
<dbReference type="Proteomes" id="UP000525078">
    <property type="component" value="Unassembled WGS sequence"/>
</dbReference>
<dbReference type="EMBL" id="JAATIQ010000657">
    <property type="protein sequence ID" value="KAF4348989.1"/>
    <property type="molecule type" value="Genomic_DNA"/>
</dbReference>
<accession>A0A7J6E673</accession>
<name>A0A7J6E673_CANSA</name>
<dbReference type="Proteomes" id="UP000583929">
    <property type="component" value="Unassembled WGS sequence"/>
</dbReference>
<evidence type="ECO:0000313" key="3">
    <source>
        <dbReference type="Proteomes" id="UP000525078"/>
    </source>
</evidence>
<evidence type="ECO:0000313" key="2">
    <source>
        <dbReference type="EMBL" id="KAF4353852.1"/>
    </source>
</evidence>
<gene>
    <name evidence="2" type="ORF">F8388_010011</name>
    <name evidence="1" type="ORF">G4B88_025289</name>
</gene>
<evidence type="ECO:0000313" key="1">
    <source>
        <dbReference type="EMBL" id="KAF4348989.1"/>
    </source>
</evidence>
<dbReference type="Pfam" id="PF10712">
    <property type="entry name" value="NAD-GH"/>
    <property type="match status" value="1"/>
</dbReference>
<keyword evidence="4" id="KW-1185">Reference proteome</keyword>
<dbReference type="AlphaFoldDB" id="A0A7J6E673"/>
<sequence>MVMDSTFFAALSSALTCKIPFTSTSKLPWSRWNAREIKSAKLMTIFYQGSFTFKYSDGKTEFLGINFVITPPAVSIPKLSGFPKSLAVVTYVFVILFLDQFDEIVHDSVIKIFSTKMCISTCSQNFKDTIINGQDTDIKSTTTKIKHQNILFSSFLI</sequence>
<reference evidence="3 4" key="1">
    <citation type="journal article" date="2020" name="bioRxiv">
        <title>Sequence and annotation of 42 cannabis genomes reveals extensive copy number variation in cannabinoid synthesis and pathogen resistance genes.</title>
        <authorList>
            <person name="Mckernan K.J."/>
            <person name="Helbert Y."/>
            <person name="Kane L.T."/>
            <person name="Ebling H."/>
            <person name="Zhang L."/>
            <person name="Liu B."/>
            <person name="Eaton Z."/>
            <person name="Mclaughlin S."/>
            <person name="Kingan S."/>
            <person name="Baybayan P."/>
            <person name="Concepcion G."/>
            <person name="Jordan M."/>
            <person name="Riva A."/>
            <person name="Barbazuk W."/>
            <person name="Harkins T."/>
        </authorList>
    </citation>
    <scope>NUCLEOTIDE SEQUENCE [LARGE SCALE GENOMIC DNA]</scope>
    <source>
        <strain evidence="3 4">cv. Jamaican Lion 4</strain>
        <strain evidence="1">Father</strain>
        <strain evidence="2">Mother</strain>
        <tissue evidence="2">Leaf</tissue>
    </source>
</reference>
<evidence type="ECO:0000313" key="4">
    <source>
        <dbReference type="Proteomes" id="UP000583929"/>
    </source>
</evidence>
<proteinExistence type="predicted"/>
<protein>
    <submittedName>
        <fullName evidence="2">Uncharacterized protein</fullName>
    </submittedName>
</protein>